<comment type="subcellular location">
    <subcellularLocation>
        <location evidence="1">Nucleus</location>
    </subcellularLocation>
</comment>
<name>A0AAV8SE72_9ROSI</name>
<evidence type="ECO:0000313" key="5">
    <source>
        <dbReference type="EMBL" id="KAJ8750444.1"/>
    </source>
</evidence>
<feature type="region of interest" description="Disordered" evidence="3">
    <location>
        <begin position="300"/>
        <end position="319"/>
    </location>
</feature>
<feature type="region of interest" description="Disordered" evidence="3">
    <location>
        <begin position="217"/>
        <end position="287"/>
    </location>
</feature>
<comment type="caution">
    <text evidence="5">The sequence shown here is derived from an EMBL/GenBank/DDBJ whole genome shotgun (WGS) entry which is preliminary data.</text>
</comment>
<evidence type="ECO:0000313" key="6">
    <source>
        <dbReference type="Proteomes" id="UP001159364"/>
    </source>
</evidence>
<dbReference type="InterPro" id="IPR042470">
    <property type="entry name" value="RMI1_N_C_sf"/>
</dbReference>
<dbReference type="SMART" id="SM01161">
    <property type="entry name" value="DUF1767"/>
    <property type="match status" value="1"/>
</dbReference>
<feature type="compositionally biased region" description="Basic and acidic residues" evidence="3">
    <location>
        <begin position="240"/>
        <end position="268"/>
    </location>
</feature>
<proteinExistence type="predicted"/>
<protein>
    <recommendedName>
        <fullName evidence="4">RecQ mediated genome instability protein 1 OB-fold domain-containing protein</fullName>
    </recommendedName>
</protein>
<dbReference type="Gene3D" id="2.40.50.770">
    <property type="entry name" value="RecQ-mediated genome instability protein Rmi1, C-terminal domain"/>
    <property type="match status" value="1"/>
</dbReference>
<dbReference type="EMBL" id="JAIWQS010000011">
    <property type="protein sequence ID" value="KAJ8750444.1"/>
    <property type="molecule type" value="Genomic_DNA"/>
</dbReference>
<keyword evidence="2" id="KW-0539">Nucleus</keyword>
<dbReference type="AlphaFoldDB" id="A0AAV8SE72"/>
<dbReference type="GO" id="GO:0005634">
    <property type="term" value="C:nucleus"/>
    <property type="evidence" value="ECO:0007669"/>
    <property type="project" value="UniProtKB-SubCell"/>
</dbReference>
<reference evidence="5 6" key="1">
    <citation type="submission" date="2021-09" db="EMBL/GenBank/DDBJ databases">
        <title>Genomic insights and catalytic innovation underlie evolution of tropane alkaloids biosynthesis.</title>
        <authorList>
            <person name="Wang Y.-J."/>
            <person name="Tian T."/>
            <person name="Huang J.-P."/>
            <person name="Huang S.-X."/>
        </authorList>
    </citation>
    <scope>NUCLEOTIDE SEQUENCE [LARGE SCALE GENOMIC DNA]</scope>
    <source>
        <strain evidence="5">KIB-2018</strain>
        <tissue evidence="5">Leaf</tissue>
    </source>
</reference>
<keyword evidence="6" id="KW-1185">Reference proteome</keyword>
<evidence type="ECO:0000259" key="4">
    <source>
        <dbReference type="Pfam" id="PF08585"/>
    </source>
</evidence>
<evidence type="ECO:0000256" key="1">
    <source>
        <dbReference type="ARBA" id="ARBA00004123"/>
    </source>
</evidence>
<sequence>MEAEGSKGEAPTTAVVETLRARGWFLGDINQVNALIFLHWALSNDDGNTVALADSVESELLNMELKSIGSKSLPDPVLLRKTSHLQGPIILQVSAVKDISVSSMEGFSDSNNKRRLLKLSLTDGHSEITAIEYSHLPSIPSDIVPGSKVRLENKVPIHSGILCLKPKAITLIGGVVQTLYQEWQMNQKCSGLSRSSVMLSLENGSGGPPPFEKLQIGTSSKQKKLSDFTGSTAAGPAAKIEFRPVDKHEKADGIGDKTKTDSHAECAKEQPSTSEARPREVAEAAPVQNQAAAQKLLQKMTQPNQGGQQYRGRKHRGKDKLEEHQYLTLVEWENAKAGAKAHIEDELADTIWDEDLAWQLQNDLDIEDSHIHRAVQSTAADDIRMSMFSYERDTENFDGRADRWRGRGRGSGRGRGRGSRRGRGRGRGR</sequence>
<dbReference type="Pfam" id="PF08585">
    <property type="entry name" value="RMI1_N_C"/>
    <property type="match status" value="1"/>
</dbReference>
<feature type="domain" description="RecQ mediated genome instability protein 1 OB-fold" evidence="4">
    <location>
        <begin position="80"/>
        <end position="185"/>
    </location>
</feature>
<evidence type="ECO:0000256" key="3">
    <source>
        <dbReference type="SAM" id="MobiDB-lite"/>
    </source>
</evidence>
<dbReference type="PANTHER" id="PTHR13681">
    <property type="entry name" value="SURVIVAL OF MOTOR NEURON-RELATED-SPLICING FACTOR 30-RELATED"/>
    <property type="match status" value="1"/>
</dbReference>
<accession>A0AAV8SE72</accession>
<feature type="region of interest" description="Disordered" evidence="3">
    <location>
        <begin position="399"/>
        <end position="429"/>
    </location>
</feature>
<gene>
    <name evidence="5" type="ORF">K2173_015583</name>
</gene>
<evidence type="ECO:0000256" key="2">
    <source>
        <dbReference type="ARBA" id="ARBA00023242"/>
    </source>
</evidence>
<dbReference type="InterPro" id="IPR013894">
    <property type="entry name" value="RMI1_OB"/>
</dbReference>
<dbReference type="Proteomes" id="UP001159364">
    <property type="component" value="Linkage Group LG11"/>
</dbReference>
<feature type="compositionally biased region" description="Basic residues" evidence="3">
    <location>
        <begin position="406"/>
        <end position="429"/>
    </location>
</feature>
<organism evidence="5 6">
    <name type="scientific">Erythroxylum novogranatense</name>
    <dbReference type="NCBI Taxonomy" id="1862640"/>
    <lineage>
        <taxon>Eukaryota</taxon>
        <taxon>Viridiplantae</taxon>
        <taxon>Streptophyta</taxon>
        <taxon>Embryophyta</taxon>
        <taxon>Tracheophyta</taxon>
        <taxon>Spermatophyta</taxon>
        <taxon>Magnoliopsida</taxon>
        <taxon>eudicotyledons</taxon>
        <taxon>Gunneridae</taxon>
        <taxon>Pentapetalae</taxon>
        <taxon>rosids</taxon>
        <taxon>fabids</taxon>
        <taxon>Malpighiales</taxon>
        <taxon>Erythroxylaceae</taxon>
        <taxon>Erythroxylum</taxon>
    </lineage>
</organism>
<dbReference type="PANTHER" id="PTHR13681:SF24">
    <property type="entry name" value="TUDOR DOMAIN-CONTAINING PROTEIN 3"/>
    <property type="match status" value="1"/>
</dbReference>